<evidence type="ECO:0000259" key="3">
    <source>
        <dbReference type="Pfam" id="PF02826"/>
    </source>
</evidence>
<keyword evidence="2" id="KW-0520">NAD</keyword>
<dbReference type="CDD" id="cd12164">
    <property type="entry name" value="GDH_like_2"/>
    <property type="match status" value="1"/>
</dbReference>
<dbReference type="PANTHER" id="PTHR43333:SF1">
    <property type="entry name" value="D-ISOMER SPECIFIC 2-HYDROXYACID DEHYDROGENASE NAD-BINDING DOMAIN-CONTAINING PROTEIN"/>
    <property type="match status" value="1"/>
</dbReference>
<dbReference type="Gene3D" id="3.40.50.720">
    <property type="entry name" value="NAD(P)-binding Rossmann-like Domain"/>
    <property type="match status" value="2"/>
</dbReference>
<dbReference type="EMBL" id="FORH01000002">
    <property type="protein sequence ID" value="SFJ21739.1"/>
    <property type="molecule type" value="Genomic_DNA"/>
</dbReference>
<accession>A0A1I3PK75</accession>
<dbReference type="Pfam" id="PF02826">
    <property type="entry name" value="2-Hacid_dh_C"/>
    <property type="match status" value="1"/>
</dbReference>
<keyword evidence="4" id="KW-0670">Pyruvate</keyword>
<dbReference type="InterPro" id="IPR006140">
    <property type="entry name" value="D-isomer_DH_NAD-bd"/>
</dbReference>
<sequence length="306" mass="33133">MTLLMNVTDPERLAAFDEILGVAQPGLRIVKPGEAYDPEEIRYLFTWQPLEDWVALPNLEVVFSVSAGVDQFTALPAHIALVKMVDPLNTERVADYVLAACLVGLRDFPRYGEQQRQRLWQPAPGRTIAETRVTVLGLGQTGRAAAAKLVAAGFETSGWARSAHEIEGMTCRSGEAGLTALLAEADIVVCLLPLTEATRGILSKPLFARMKPGASLVHAGRGPQCNFTDLAEALETGQLGNAVIDVFETEPLPKADPCWDLPNCLITPHVAGRTGAETAARNVAQNLARLTAGQELLWRVDRQKGY</sequence>
<dbReference type="Proteomes" id="UP000199630">
    <property type="component" value="Unassembled WGS sequence"/>
</dbReference>
<dbReference type="GO" id="GO:0051287">
    <property type="term" value="F:NAD binding"/>
    <property type="evidence" value="ECO:0007669"/>
    <property type="project" value="InterPro"/>
</dbReference>
<dbReference type="RefSeq" id="WP_177213069.1">
    <property type="nucleotide sequence ID" value="NZ_FORH01000002.1"/>
</dbReference>
<name>A0A1I3PK75_9RHOB</name>
<dbReference type="SUPFAM" id="SSF51735">
    <property type="entry name" value="NAD(P)-binding Rossmann-fold domains"/>
    <property type="match status" value="1"/>
</dbReference>
<proteinExistence type="predicted"/>
<reference evidence="5" key="1">
    <citation type="submission" date="2016-10" db="EMBL/GenBank/DDBJ databases">
        <authorList>
            <person name="Varghese N."/>
            <person name="Submissions S."/>
        </authorList>
    </citation>
    <scope>NUCLEOTIDE SEQUENCE [LARGE SCALE GENOMIC DNA]</scope>
    <source>
        <strain evidence="5">DSM 26471</strain>
    </source>
</reference>
<evidence type="ECO:0000256" key="1">
    <source>
        <dbReference type="ARBA" id="ARBA00023002"/>
    </source>
</evidence>
<organism evidence="4 5">
    <name type="scientific">Celeribacter neptunius</name>
    <dbReference type="NCBI Taxonomy" id="588602"/>
    <lineage>
        <taxon>Bacteria</taxon>
        <taxon>Pseudomonadati</taxon>
        <taxon>Pseudomonadota</taxon>
        <taxon>Alphaproteobacteria</taxon>
        <taxon>Rhodobacterales</taxon>
        <taxon>Roseobacteraceae</taxon>
        <taxon>Celeribacter</taxon>
    </lineage>
</organism>
<evidence type="ECO:0000256" key="2">
    <source>
        <dbReference type="ARBA" id="ARBA00023027"/>
    </source>
</evidence>
<evidence type="ECO:0000313" key="5">
    <source>
        <dbReference type="Proteomes" id="UP000199630"/>
    </source>
</evidence>
<keyword evidence="5" id="KW-1185">Reference proteome</keyword>
<feature type="domain" description="D-isomer specific 2-hydroxyacid dehydrogenase NAD-binding" evidence="3">
    <location>
        <begin position="99"/>
        <end position="271"/>
    </location>
</feature>
<dbReference type="GO" id="GO:0016491">
    <property type="term" value="F:oxidoreductase activity"/>
    <property type="evidence" value="ECO:0007669"/>
    <property type="project" value="UniProtKB-KW"/>
</dbReference>
<dbReference type="InterPro" id="IPR036291">
    <property type="entry name" value="NAD(P)-bd_dom_sf"/>
</dbReference>
<gene>
    <name evidence="4" type="ORF">SAMN04487991_1704</name>
</gene>
<protein>
    <submittedName>
        <fullName evidence="4">Glyoxylate/hydroxypyruvate reductase A</fullName>
    </submittedName>
</protein>
<keyword evidence="1" id="KW-0560">Oxidoreductase</keyword>
<dbReference type="AlphaFoldDB" id="A0A1I3PK75"/>
<dbReference type="STRING" id="588602.SAMN04487991_1704"/>
<evidence type="ECO:0000313" key="4">
    <source>
        <dbReference type="EMBL" id="SFJ21739.1"/>
    </source>
</evidence>
<dbReference type="PANTHER" id="PTHR43333">
    <property type="entry name" value="2-HACID_DH_C DOMAIN-CONTAINING PROTEIN"/>
    <property type="match status" value="1"/>
</dbReference>